<dbReference type="OrthoDB" id="10002289at2"/>
<evidence type="ECO:0000313" key="3">
    <source>
        <dbReference type="Proteomes" id="UP000054024"/>
    </source>
</evidence>
<name>A0A117PI77_9ACTN</name>
<proteinExistence type="predicted"/>
<organism evidence="2 3">
    <name type="scientific">Streptomyces curacoi</name>
    <dbReference type="NCBI Taxonomy" id="146536"/>
    <lineage>
        <taxon>Bacteria</taxon>
        <taxon>Bacillati</taxon>
        <taxon>Actinomycetota</taxon>
        <taxon>Actinomycetes</taxon>
        <taxon>Kitasatosporales</taxon>
        <taxon>Streptomycetaceae</taxon>
        <taxon>Streptomyces</taxon>
    </lineage>
</organism>
<dbReference type="Proteomes" id="UP000054024">
    <property type="component" value="Unassembled WGS sequence"/>
</dbReference>
<sequence length="173" mass="18428">MATALIGAVGGLLAALITGLFTLAGTDPGPPEGPPKISLDSWTEQPGSTPSSKTYEFSGTVTRATEGMVIHVIAEESQSVAEAVPPAGRSHEWRVSPRADILQDGRWKVTWTVENPPSRARWRAVLVNPETQLPPSCGECSINVPSYLDDLRSEGVHSERVLTAGTARATRQS</sequence>
<dbReference type="RefSeq" id="WP_062145888.1">
    <property type="nucleotide sequence ID" value="NZ_KQ947985.1"/>
</dbReference>
<evidence type="ECO:0000256" key="1">
    <source>
        <dbReference type="SAM" id="MobiDB-lite"/>
    </source>
</evidence>
<keyword evidence="3" id="KW-1185">Reference proteome</keyword>
<protein>
    <submittedName>
        <fullName evidence="2">Uncharacterized protein</fullName>
    </submittedName>
</protein>
<accession>A0A117PI77</accession>
<dbReference type="EMBL" id="LMWJ01000004">
    <property type="protein sequence ID" value="KUM80097.1"/>
    <property type="molecule type" value="Genomic_DNA"/>
</dbReference>
<evidence type="ECO:0000313" key="2">
    <source>
        <dbReference type="EMBL" id="KUM80097.1"/>
    </source>
</evidence>
<feature type="compositionally biased region" description="Polar residues" evidence="1">
    <location>
        <begin position="40"/>
        <end position="55"/>
    </location>
</feature>
<feature type="region of interest" description="Disordered" evidence="1">
    <location>
        <begin position="27"/>
        <end position="55"/>
    </location>
</feature>
<dbReference type="AlphaFoldDB" id="A0A117PI77"/>
<gene>
    <name evidence="2" type="ORF">AQI70_07975</name>
</gene>
<reference evidence="2 3" key="1">
    <citation type="submission" date="2015-10" db="EMBL/GenBank/DDBJ databases">
        <title>Draft genome sequence of Streptomyces curacoi DSM 40107, type strain for the species Streptomyces curacoi.</title>
        <authorList>
            <person name="Ruckert C."/>
            <person name="Winkler A."/>
            <person name="Kalinowski J."/>
            <person name="Kampfer P."/>
            <person name="Glaeser S."/>
        </authorList>
    </citation>
    <scope>NUCLEOTIDE SEQUENCE [LARGE SCALE GENOMIC DNA]</scope>
    <source>
        <strain evidence="2 3">DSM 40107</strain>
    </source>
</reference>
<comment type="caution">
    <text evidence="2">The sequence shown here is derived from an EMBL/GenBank/DDBJ whole genome shotgun (WGS) entry which is preliminary data.</text>
</comment>